<keyword evidence="1 9" id="KW-0540">Nuclease</keyword>
<dbReference type="RefSeq" id="WP_084347440.1">
    <property type="nucleotide sequence ID" value="NZ_LQYN01000019.1"/>
</dbReference>
<dbReference type="EC" id="3.1.12.1" evidence="9"/>
<keyword evidence="7 9" id="KW-0051">Antiviral defense</keyword>
<evidence type="ECO:0000313" key="12">
    <source>
        <dbReference type="Proteomes" id="UP000075666"/>
    </source>
</evidence>
<comment type="caution">
    <text evidence="11">The sequence shown here is derived from an EMBL/GenBank/DDBJ whole genome shotgun (WGS) entry which is preliminary data.</text>
</comment>
<dbReference type="GO" id="GO:0051536">
    <property type="term" value="F:iron-sulfur cluster binding"/>
    <property type="evidence" value="ECO:0007669"/>
    <property type="project" value="UniProtKB-KW"/>
</dbReference>
<dbReference type="PANTHER" id="PTHR37168">
    <property type="entry name" value="CRISPR-ASSOCIATED EXONUCLEASE CAS4"/>
    <property type="match status" value="1"/>
</dbReference>
<comment type="function">
    <text evidence="9">CRISPR (clustered regularly interspaced short palindromic repeat) is an adaptive immune system that provides protection against mobile genetic elements (viruses, transposable elements and conjugative plasmids). CRISPR clusters contain sequences complementary to antecedent mobile elements and target invading nucleic acids. CRISPR clusters are transcribed and processed into CRISPR RNA (crRNA).</text>
</comment>
<evidence type="ECO:0000256" key="8">
    <source>
        <dbReference type="ARBA" id="ARBA00023211"/>
    </source>
</evidence>
<dbReference type="InterPro" id="IPR013343">
    <property type="entry name" value="CRISPR-assoc_prot_Cas4"/>
</dbReference>
<evidence type="ECO:0000256" key="2">
    <source>
        <dbReference type="ARBA" id="ARBA00022723"/>
    </source>
</evidence>
<evidence type="ECO:0000313" key="11">
    <source>
        <dbReference type="EMBL" id="KYD09965.1"/>
    </source>
</evidence>
<evidence type="ECO:0000256" key="3">
    <source>
        <dbReference type="ARBA" id="ARBA00022801"/>
    </source>
</evidence>
<dbReference type="GO" id="GO:0004527">
    <property type="term" value="F:exonuclease activity"/>
    <property type="evidence" value="ECO:0007669"/>
    <property type="project" value="UniProtKB-KW"/>
</dbReference>
<dbReference type="AlphaFoldDB" id="A0A150LCJ9"/>
<keyword evidence="12" id="KW-1185">Reference proteome</keyword>
<evidence type="ECO:0000256" key="4">
    <source>
        <dbReference type="ARBA" id="ARBA00022839"/>
    </source>
</evidence>
<comment type="similarity">
    <text evidence="9">Belongs to the CRISPR-associated exonuclease Cas4 family.</text>
</comment>
<name>A0A150LCJ9_9BACI</name>
<comment type="cofactor">
    <cofactor evidence="9">
        <name>Mg(2+)</name>
        <dbReference type="ChEBI" id="CHEBI:18420"/>
    </cofactor>
    <cofactor evidence="9">
        <name>Mn(2+)</name>
        <dbReference type="ChEBI" id="CHEBI:29035"/>
    </cofactor>
    <text evidence="9">Mg(2+) or Mn(2+) required for ssDNA cleavage activity.</text>
</comment>
<dbReference type="PATRIC" id="fig|46224.3.peg.1429"/>
<gene>
    <name evidence="11" type="ORF">B4102_2378</name>
</gene>
<sequence>MEITGLQMNYLEVCKRKLWLYSNGLTMESNNDRVLEGKILHERSYPQKRKREIDIERSKIDMIDVDYISEIKISSKMEKADRLQMLFYLYQLDQKGVKKKGRIQYPKEKRIEEIELCDENRKYVENSISEINNILARPSPPKIPTLPYCHKCAYYDFCYIAGGED</sequence>
<dbReference type="Gene3D" id="3.90.320.10">
    <property type="match status" value="1"/>
</dbReference>
<dbReference type="GO" id="GO:0046872">
    <property type="term" value="F:metal ion binding"/>
    <property type="evidence" value="ECO:0007669"/>
    <property type="project" value="UniProtKB-KW"/>
</dbReference>
<evidence type="ECO:0000259" key="10">
    <source>
        <dbReference type="Pfam" id="PF01930"/>
    </source>
</evidence>
<dbReference type="PANTHER" id="PTHR37168:SF1">
    <property type="entry name" value="CRISPR-ASSOCIATED EXONUCLEASE CAS4"/>
    <property type="match status" value="1"/>
</dbReference>
<keyword evidence="3 9" id="KW-0378">Hydrolase</keyword>
<dbReference type="STRING" id="46224.B4102_2378"/>
<keyword evidence="5 9" id="KW-0408">Iron</keyword>
<evidence type="ECO:0000256" key="9">
    <source>
        <dbReference type="RuleBase" id="RU365022"/>
    </source>
</evidence>
<keyword evidence="2 9" id="KW-0479">Metal-binding</keyword>
<dbReference type="Pfam" id="PF01930">
    <property type="entry name" value="Cas_Cas4"/>
    <property type="match status" value="1"/>
</dbReference>
<keyword evidence="4 9" id="KW-0269">Exonuclease</keyword>
<dbReference type="GO" id="GO:0051607">
    <property type="term" value="P:defense response to virus"/>
    <property type="evidence" value="ECO:0007669"/>
    <property type="project" value="UniProtKB-KW"/>
</dbReference>
<evidence type="ECO:0000256" key="1">
    <source>
        <dbReference type="ARBA" id="ARBA00022722"/>
    </source>
</evidence>
<dbReference type="EMBL" id="LQYN01000019">
    <property type="protein sequence ID" value="KYD09965.1"/>
    <property type="molecule type" value="Genomic_DNA"/>
</dbReference>
<dbReference type="InterPro" id="IPR011604">
    <property type="entry name" value="PDDEXK-like_dom_sf"/>
</dbReference>
<organism evidence="11 12">
    <name type="scientific">Heyndrickxia sporothermodurans</name>
    <dbReference type="NCBI Taxonomy" id="46224"/>
    <lineage>
        <taxon>Bacteria</taxon>
        <taxon>Bacillati</taxon>
        <taxon>Bacillota</taxon>
        <taxon>Bacilli</taxon>
        <taxon>Bacillales</taxon>
        <taxon>Bacillaceae</taxon>
        <taxon>Heyndrickxia</taxon>
    </lineage>
</organism>
<dbReference type="InterPro" id="IPR022765">
    <property type="entry name" value="Dna2/Cas4_DUF83"/>
</dbReference>
<evidence type="ECO:0000256" key="7">
    <source>
        <dbReference type="ARBA" id="ARBA00023118"/>
    </source>
</evidence>
<protein>
    <recommendedName>
        <fullName evidence="9">CRISPR-associated exonuclease Cas4</fullName>
        <ecNumber evidence="9">3.1.12.1</ecNumber>
    </recommendedName>
</protein>
<comment type="cofactor">
    <cofactor evidence="9">
        <name>iron-sulfur cluster</name>
        <dbReference type="ChEBI" id="CHEBI:30408"/>
    </cofactor>
</comment>
<dbReference type="Proteomes" id="UP000075666">
    <property type="component" value="Unassembled WGS sequence"/>
</dbReference>
<dbReference type="NCBIfam" id="TIGR00372">
    <property type="entry name" value="cas4"/>
    <property type="match status" value="1"/>
</dbReference>
<feature type="domain" description="DUF83" evidence="10">
    <location>
        <begin position="4"/>
        <end position="160"/>
    </location>
</feature>
<keyword evidence="6 9" id="KW-0411">Iron-sulfur</keyword>
<dbReference type="OrthoDB" id="9794720at2"/>
<keyword evidence="8 9" id="KW-0464">Manganese</keyword>
<accession>A0A150LCJ9</accession>
<evidence type="ECO:0000256" key="5">
    <source>
        <dbReference type="ARBA" id="ARBA00023004"/>
    </source>
</evidence>
<evidence type="ECO:0000256" key="6">
    <source>
        <dbReference type="ARBA" id="ARBA00023014"/>
    </source>
</evidence>
<proteinExistence type="inferred from homology"/>
<reference evidence="11 12" key="1">
    <citation type="submission" date="2016-01" db="EMBL/GenBank/DDBJ databases">
        <title>Genome Sequences of Twelve Sporeforming Bacillus Species Isolated from Foods.</title>
        <authorList>
            <person name="Berendsen E.M."/>
            <person name="Wells-Bennik M.H."/>
            <person name="Krawcyk A.O."/>
            <person name="De Jong A."/>
            <person name="Holsappel S."/>
            <person name="Eijlander R.T."/>
            <person name="Kuipers O.P."/>
        </authorList>
    </citation>
    <scope>NUCLEOTIDE SEQUENCE [LARGE SCALE GENOMIC DNA]</scope>
    <source>
        <strain evidence="11 12">B4102</strain>
    </source>
</reference>